<evidence type="ECO:0000256" key="4">
    <source>
        <dbReference type="ARBA" id="ARBA00022553"/>
    </source>
</evidence>
<evidence type="ECO:0000256" key="9">
    <source>
        <dbReference type="ARBA" id="ARBA00030019"/>
    </source>
</evidence>
<evidence type="ECO:0000256" key="2">
    <source>
        <dbReference type="ARBA" id="ARBA00014415"/>
    </source>
</evidence>
<evidence type="ECO:0000256" key="7">
    <source>
        <dbReference type="ARBA" id="ARBA00023016"/>
    </source>
</evidence>
<evidence type="ECO:0000256" key="12">
    <source>
        <dbReference type="RuleBase" id="RU003322"/>
    </source>
</evidence>
<evidence type="ECO:0000256" key="3">
    <source>
        <dbReference type="ARBA" id="ARBA00017249"/>
    </source>
</evidence>
<dbReference type="PROSITE" id="PS00329">
    <property type="entry name" value="HSP70_2"/>
    <property type="match status" value="1"/>
</dbReference>
<dbReference type="InterPro" id="IPR029047">
    <property type="entry name" value="HSP70_peptide-bd_sf"/>
</dbReference>
<dbReference type="SUPFAM" id="SSF53067">
    <property type="entry name" value="Actin-like ATPase domain"/>
    <property type="match status" value="2"/>
</dbReference>
<sequence>MAGPRPSPILGIDLGTTNSCAAVMDGGEVRVLVNAEGSRTTPSVVAFAGQEVLVGTLARRQAAVSPATTIYAAKRLIGRSYAAVAGLRARLTYDLVPGEHGDAWIEVAGRTIAPAEVGAHVLASLRDAAEAAIGQPVTRAVITVPAYFDDAQRQATRDAGTIAGLRVERIVNEPTAAALAYGLADRKDRPPKIVAVYDLGGGTFDLSLLELRSGVFEVLATAGDTLLGGEDFDAALVDHLAEGFLREHGVDLRRDRAAQVKLQDAAQKAKHELSWSLATEIHVPFVAASGGRPLHLQASLSRLELERLVRPLIQRTLAPCRRALADAKLRARDVDEVILVGGQTRMPRVVEAVAEFFGRAPNTSPNPDEVVAVGAAIQGAVLAGEVEEVLLLDVVPLDIGVETQGGVFTPLIPRNTTVPIRRSEVFGTTIDGQTAVDVHVQQGLREMAADNQTLARLRLSGIAEAPRGTPQIKVQFEVDADGILHVSARELGSDAEVATTVQPAAGLTRAQVEQLAREAAAARQADAVRKDAALLRNRAEALAYACERAAEGLPGLQPPQRAALQAEVATLRELLAAAAPATAIEAALLTLERSSQQIYAALLGSESTGSS</sequence>
<dbReference type="GO" id="GO:0140662">
    <property type="term" value="F:ATP-dependent protein folding chaperone"/>
    <property type="evidence" value="ECO:0007669"/>
    <property type="project" value="InterPro"/>
</dbReference>
<evidence type="ECO:0000313" key="13">
    <source>
        <dbReference type="EMBL" id="SFD92770.1"/>
    </source>
</evidence>
<dbReference type="FunFam" id="3.90.640.10:FF:000003">
    <property type="entry name" value="Molecular chaperone DnaK"/>
    <property type="match status" value="1"/>
</dbReference>
<evidence type="ECO:0000256" key="1">
    <source>
        <dbReference type="ARBA" id="ARBA00007381"/>
    </source>
</evidence>
<keyword evidence="8" id="KW-0143">Chaperone</keyword>
<evidence type="ECO:0000256" key="5">
    <source>
        <dbReference type="ARBA" id="ARBA00022741"/>
    </source>
</evidence>
<dbReference type="Gene3D" id="2.60.34.10">
    <property type="entry name" value="Substrate Binding Domain Of DNAk, Chain A, domain 1"/>
    <property type="match status" value="1"/>
</dbReference>
<proteinExistence type="inferred from homology"/>
<keyword evidence="14" id="KW-1185">Reference proteome</keyword>
<accession>A0A1I1WI42</accession>
<organism evidence="13 14">
    <name type="scientific">Nannocystis exedens</name>
    <dbReference type="NCBI Taxonomy" id="54"/>
    <lineage>
        <taxon>Bacteria</taxon>
        <taxon>Pseudomonadati</taxon>
        <taxon>Myxococcota</taxon>
        <taxon>Polyangia</taxon>
        <taxon>Nannocystales</taxon>
        <taxon>Nannocystaceae</taxon>
        <taxon>Nannocystis</taxon>
    </lineage>
</organism>
<dbReference type="PRINTS" id="PR00301">
    <property type="entry name" value="HEATSHOCK70"/>
</dbReference>
<dbReference type="STRING" id="54.SAMN02745121_02247"/>
<dbReference type="FunFam" id="3.30.420.40:FF:000004">
    <property type="entry name" value="Molecular chaperone DnaK"/>
    <property type="match status" value="1"/>
</dbReference>
<keyword evidence="5 12" id="KW-0547">Nucleotide-binding</keyword>
<dbReference type="Pfam" id="PF00012">
    <property type="entry name" value="HSP70"/>
    <property type="match status" value="1"/>
</dbReference>
<keyword evidence="6 12" id="KW-0067">ATP-binding</keyword>
<dbReference type="Proteomes" id="UP000199400">
    <property type="component" value="Unassembled WGS sequence"/>
</dbReference>
<dbReference type="NCBIfam" id="NF001413">
    <property type="entry name" value="PRK00290.1"/>
    <property type="match status" value="1"/>
</dbReference>
<dbReference type="OrthoDB" id="9766019at2"/>
<dbReference type="Gene3D" id="3.90.640.10">
    <property type="entry name" value="Actin, Chain A, domain 4"/>
    <property type="match status" value="1"/>
</dbReference>
<dbReference type="CDD" id="cd10234">
    <property type="entry name" value="ASKHA_NBD_HSP70_DnaK-like"/>
    <property type="match status" value="1"/>
</dbReference>
<dbReference type="InterPro" id="IPR018181">
    <property type="entry name" value="Heat_shock_70_CS"/>
</dbReference>
<dbReference type="Gene3D" id="3.30.420.40">
    <property type="match status" value="2"/>
</dbReference>
<keyword evidence="4" id="KW-0597">Phosphoprotein</keyword>
<reference evidence="14" key="1">
    <citation type="submission" date="2016-10" db="EMBL/GenBank/DDBJ databases">
        <authorList>
            <person name="Varghese N."/>
            <person name="Submissions S."/>
        </authorList>
    </citation>
    <scope>NUCLEOTIDE SEQUENCE [LARGE SCALE GENOMIC DNA]</scope>
    <source>
        <strain evidence="14">ATCC 25963</strain>
    </source>
</reference>
<keyword evidence="7" id="KW-0346">Stress response</keyword>
<dbReference type="PANTHER" id="PTHR19375">
    <property type="entry name" value="HEAT SHOCK PROTEIN 70KDA"/>
    <property type="match status" value="1"/>
</dbReference>
<dbReference type="GO" id="GO:0005524">
    <property type="term" value="F:ATP binding"/>
    <property type="evidence" value="ECO:0007669"/>
    <property type="project" value="UniProtKB-KW"/>
</dbReference>
<evidence type="ECO:0000256" key="8">
    <source>
        <dbReference type="ARBA" id="ARBA00023186"/>
    </source>
</evidence>
<protein>
    <recommendedName>
        <fullName evidence="2">Chaperone protein DnaK</fullName>
    </recommendedName>
    <alternativeName>
        <fullName evidence="3">Chaperone protein dnaK</fullName>
    </alternativeName>
    <alternativeName>
        <fullName evidence="11">HSP70</fullName>
    </alternativeName>
    <alternativeName>
        <fullName evidence="10">Heat shock 70 kDa protein</fullName>
    </alternativeName>
    <alternativeName>
        <fullName evidence="9">Heat shock protein 70</fullName>
    </alternativeName>
</protein>
<evidence type="ECO:0000256" key="10">
    <source>
        <dbReference type="ARBA" id="ARBA00030945"/>
    </source>
</evidence>
<evidence type="ECO:0000256" key="11">
    <source>
        <dbReference type="ARBA" id="ARBA00033103"/>
    </source>
</evidence>
<dbReference type="RefSeq" id="WP_096326020.1">
    <property type="nucleotide sequence ID" value="NZ_FOMX01000006.1"/>
</dbReference>
<evidence type="ECO:0000256" key="6">
    <source>
        <dbReference type="ARBA" id="ARBA00022840"/>
    </source>
</evidence>
<name>A0A1I1WI42_9BACT</name>
<comment type="similarity">
    <text evidence="1 12">Belongs to the heat shock protein 70 family.</text>
</comment>
<dbReference type="AlphaFoldDB" id="A0A1I1WI42"/>
<dbReference type="PROSITE" id="PS01036">
    <property type="entry name" value="HSP70_3"/>
    <property type="match status" value="1"/>
</dbReference>
<dbReference type="EMBL" id="FOMX01000006">
    <property type="protein sequence ID" value="SFD92770.1"/>
    <property type="molecule type" value="Genomic_DNA"/>
</dbReference>
<dbReference type="PROSITE" id="PS00297">
    <property type="entry name" value="HSP70_1"/>
    <property type="match status" value="1"/>
</dbReference>
<evidence type="ECO:0000313" key="14">
    <source>
        <dbReference type="Proteomes" id="UP000199400"/>
    </source>
</evidence>
<dbReference type="InterPro" id="IPR043129">
    <property type="entry name" value="ATPase_NBD"/>
</dbReference>
<dbReference type="InterPro" id="IPR013126">
    <property type="entry name" value="Hsp_70_fam"/>
</dbReference>
<dbReference type="SUPFAM" id="SSF100920">
    <property type="entry name" value="Heat shock protein 70kD (HSP70), peptide-binding domain"/>
    <property type="match status" value="1"/>
</dbReference>
<gene>
    <name evidence="13" type="ORF">SAMN02745121_02247</name>
</gene>